<gene>
    <name evidence="11" type="primary">ltrA</name>
    <name evidence="11" type="ORF">H9661_19375</name>
</gene>
<keyword evidence="7" id="KW-0051">Antiviral defense</keyword>
<dbReference type="Pfam" id="PF08388">
    <property type="entry name" value="GIIM"/>
    <property type="match status" value="1"/>
</dbReference>
<dbReference type="Pfam" id="PF00078">
    <property type="entry name" value="RVT_1"/>
    <property type="match status" value="1"/>
</dbReference>
<dbReference type="RefSeq" id="WP_191770445.1">
    <property type="nucleotide sequence ID" value="NZ_JACSRA010000067.1"/>
</dbReference>
<organism evidence="11 12">
    <name type="scientific">Clostridium cibarium</name>
    <dbReference type="NCBI Taxonomy" id="2762247"/>
    <lineage>
        <taxon>Bacteria</taxon>
        <taxon>Bacillati</taxon>
        <taxon>Bacillota</taxon>
        <taxon>Clostridia</taxon>
        <taxon>Eubacteriales</taxon>
        <taxon>Clostridiaceae</taxon>
        <taxon>Clostridium</taxon>
    </lineage>
</organism>
<evidence type="ECO:0000256" key="2">
    <source>
        <dbReference type="ARBA" id="ARBA00022679"/>
    </source>
</evidence>
<dbReference type="PRINTS" id="PR00866">
    <property type="entry name" value="RNADNAPOLMS"/>
</dbReference>
<evidence type="ECO:0000256" key="9">
    <source>
        <dbReference type="ARBA" id="ARBA00048173"/>
    </source>
</evidence>
<comment type="similarity">
    <text evidence="8">Belongs to the bacterial reverse transcriptase family.</text>
</comment>
<evidence type="ECO:0000256" key="7">
    <source>
        <dbReference type="ARBA" id="ARBA00023118"/>
    </source>
</evidence>
<dbReference type="EMBL" id="JACSRA010000067">
    <property type="protein sequence ID" value="MBD7913511.1"/>
    <property type="molecule type" value="Genomic_DNA"/>
</dbReference>
<evidence type="ECO:0000256" key="4">
    <source>
        <dbReference type="ARBA" id="ARBA00022723"/>
    </source>
</evidence>
<dbReference type="GO" id="GO:0003964">
    <property type="term" value="F:RNA-directed DNA polymerase activity"/>
    <property type="evidence" value="ECO:0007669"/>
    <property type="project" value="UniProtKB-KW"/>
</dbReference>
<evidence type="ECO:0000256" key="1">
    <source>
        <dbReference type="ARBA" id="ARBA00012493"/>
    </source>
</evidence>
<dbReference type="InterPro" id="IPR030931">
    <property type="entry name" value="Group_II_RT_mat"/>
</dbReference>
<dbReference type="InterPro" id="IPR043502">
    <property type="entry name" value="DNA/RNA_pol_sf"/>
</dbReference>
<dbReference type="InterPro" id="IPR013597">
    <property type="entry name" value="Mat_intron_G2"/>
</dbReference>
<keyword evidence="12" id="KW-1185">Reference proteome</keyword>
<dbReference type="PANTHER" id="PTHR34047">
    <property type="entry name" value="NUCLEAR INTRON MATURASE 1, MITOCHONDRIAL-RELATED"/>
    <property type="match status" value="1"/>
</dbReference>
<proteinExistence type="inferred from homology"/>
<comment type="catalytic activity">
    <reaction evidence="9">
        <text>DNA(n) + a 2'-deoxyribonucleoside 5'-triphosphate = DNA(n+1) + diphosphate</text>
        <dbReference type="Rhea" id="RHEA:22508"/>
        <dbReference type="Rhea" id="RHEA-COMP:17339"/>
        <dbReference type="Rhea" id="RHEA-COMP:17340"/>
        <dbReference type="ChEBI" id="CHEBI:33019"/>
        <dbReference type="ChEBI" id="CHEBI:61560"/>
        <dbReference type="ChEBI" id="CHEBI:173112"/>
        <dbReference type="EC" id="2.7.7.49"/>
    </reaction>
</comment>
<keyword evidence="6 11" id="KW-0695">RNA-directed DNA polymerase</keyword>
<evidence type="ECO:0000313" key="11">
    <source>
        <dbReference type="EMBL" id="MBD7913511.1"/>
    </source>
</evidence>
<sequence length="471" mass="54847">MDKSKKLRRKQKTQYRDRVVEVEVELQGKSKVQSNSMVLPNRESVNDEAFDTSKLLEEVLERNNMLLALKRVVSNKGSHGVDGMKIDELREHIQEHWDIIKAKILETKYNPSPVRRVEIPKADGGVRLLGIPTVQDRLIQQAIAQVISKIYEPSFSENSFGFRPRRGAKDAITKSKQYINEGNRWVIDMDLEKFFDKVNHDILMSKLEKKIKDKRLLSLIRKYLKSGILINGVSVASEEGTPQGGPLSPLLANIMLDELDKALEKRGHKFCRYADDNNVYVKSKRAGFRIMKSMTNLIENKLKLKVNKSKSAVDFVSRRKFLGFSFYFAKSGAEIRIHEKSVKRFKDKIKFYTNRNTGISIEYRLEKLNQIMRGWINYYGIANAKAKLAQLDQWIRRRLRACIWKQWKKISTKQRNLVKLGVNKYKAWEYANTRKGYWRISNSPILSKSLNNKYLESLGFVSLTQTYQMMH</sequence>
<protein>
    <recommendedName>
        <fullName evidence="1">RNA-directed DNA polymerase</fullName>
        <ecNumber evidence="1">2.7.7.49</ecNumber>
    </recommendedName>
</protein>
<name>A0ABR8PZA4_9CLOT</name>
<dbReference type="NCBIfam" id="TIGR04416">
    <property type="entry name" value="group_II_RT_mat"/>
    <property type="match status" value="1"/>
</dbReference>
<dbReference type="InterPro" id="IPR000477">
    <property type="entry name" value="RT_dom"/>
</dbReference>
<comment type="caution">
    <text evidence="11">The sequence shown here is derived from an EMBL/GenBank/DDBJ whole genome shotgun (WGS) entry which is preliminary data.</text>
</comment>
<evidence type="ECO:0000256" key="8">
    <source>
        <dbReference type="ARBA" id="ARBA00034120"/>
    </source>
</evidence>
<keyword evidence="4" id="KW-0479">Metal-binding</keyword>
<keyword evidence="2 11" id="KW-0808">Transferase</keyword>
<dbReference type="PANTHER" id="PTHR34047:SF8">
    <property type="entry name" value="PROTEIN YKFC"/>
    <property type="match status" value="1"/>
</dbReference>
<keyword evidence="3 11" id="KW-0548">Nucleotidyltransferase</keyword>
<dbReference type="CDD" id="cd01651">
    <property type="entry name" value="RT_G2_intron"/>
    <property type="match status" value="1"/>
</dbReference>
<evidence type="ECO:0000256" key="6">
    <source>
        <dbReference type="ARBA" id="ARBA00022918"/>
    </source>
</evidence>
<dbReference type="PROSITE" id="PS50878">
    <property type="entry name" value="RT_POL"/>
    <property type="match status" value="1"/>
</dbReference>
<dbReference type="InterPro" id="IPR051083">
    <property type="entry name" value="GrpII_Intron_Splice-Mob/Def"/>
</dbReference>
<dbReference type="Proteomes" id="UP000627781">
    <property type="component" value="Unassembled WGS sequence"/>
</dbReference>
<reference evidence="11 12" key="1">
    <citation type="submission" date="2020-08" db="EMBL/GenBank/DDBJ databases">
        <title>A Genomic Blueprint of the Chicken Gut Microbiome.</title>
        <authorList>
            <person name="Gilroy R."/>
            <person name="Ravi A."/>
            <person name="Getino M."/>
            <person name="Pursley I."/>
            <person name="Horton D.L."/>
            <person name="Alikhan N.-F."/>
            <person name="Baker D."/>
            <person name="Gharbi K."/>
            <person name="Hall N."/>
            <person name="Watson M."/>
            <person name="Adriaenssens E.M."/>
            <person name="Foster-Nyarko E."/>
            <person name="Jarju S."/>
            <person name="Secka A."/>
            <person name="Antonio M."/>
            <person name="Oren A."/>
            <person name="Chaudhuri R."/>
            <person name="La Ragione R.M."/>
            <person name="Hildebrand F."/>
            <person name="Pallen M.J."/>
        </authorList>
    </citation>
    <scope>NUCLEOTIDE SEQUENCE [LARGE SCALE GENOMIC DNA]</scope>
    <source>
        <strain evidence="11 12">Sa3CVN1</strain>
    </source>
</reference>
<dbReference type="SUPFAM" id="SSF56672">
    <property type="entry name" value="DNA/RNA polymerases"/>
    <property type="match status" value="1"/>
</dbReference>
<dbReference type="EC" id="2.7.7.49" evidence="1"/>
<keyword evidence="5" id="KW-0460">Magnesium</keyword>
<dbReference type="InterPro" id="IPR000123">
    <property type="entry name" value="Reverse_transcriptase_msDNA"/>
</dbReference>
<evidence type="ECO:0000259" key="10">
    <source>
        <dbReference type="PROSITE" id="PS50878"/>
    </source>
</evidence>
<accession>A0ABR8PZA4</accession>
<evidence type="ECO:0000256" key="3">
    <source>
        <dbReference type="ARBA" id="ARBA00022695"/>
    </source>
</evidence>
<evidence type="ECO:0000256" key="5">
    <source>
        <dbReference type="ARBA" id="ARBA00022842"/>
    </source>
</evidence>
<feature type="domain" description="Reverse transcriptase" evidence="10">
    <location>
        <begin position="100"/>
        <end position="326"/>
    </location>
</feature>
<evidence type="ECO:0000313" key="12">
    <source>
        <dbReference type="Proteomes" id="UP000627781"/>
    </source>
</evidence>